<accession>A0A0L6UB31</accession>
<feature type="non-terminal residue" evidence="3">
    <location>
        <position position="1"/>
    </location>
</feature>
<dbReference type="GO" id="GO:0046983">
    <property type="term" value="F:protein dimerization activity"/>
    <property type="evidence" value="ECO:0007669"/>
    <property type="project" value="InterPro"/>
</dbReference>
<sequence>EAGDNPPVGKPLASPRGGYRIITVHSFSTVRFIQPSKYPDNITVPVMDVETQWNSTLQMFQHKMIRKETLHNNTIEKSNEIEDKIARYLQQDVEPKETEILPYCAPSERVSSKGRNITTWDRVSLEPQTVQELICVKQWYQHFGSAFFLKKYDFLSSSYYFCFFFVFSLCYISLHPFIFPFFIYFLLHIHLLKSYMVDCW</sequence>
<keyword evidence="1" id="KW-0472">Membrane</keyword>
<dbReference type="AlphaFoldDB" id="A0A0L6UB31"/>
<organism evidence="3 4">
    <name type="scientific">Puccinia sorghi</name>
    <dbReference type="NCBI Taxonomy" id="27349"/>
    <lineage>
        <taxon>Eukaryota</taxon>
        <taxon>Fungi</taxon>
        <taxon>Dikarya</taxon>
        <taxon>Basidiomycota</taxon>
        <taxon>Pucciniomycotina</taxon>
        <taxon>Pucciniomycetes</taxon>
        <taxon>Pucciniales</taxon>
        <taxon>Pucciniaceae</taxon>
        <taxon>Puccinia</taxon>
    </lineage>
</organism>
<dbReference type="EMBL" id="LAVV01013304">
    <property type="protein sequence ID" value="KNZ45758.1"/>
    <property type="molecule type" value="Genomic_DNA"/>
</dbReference>
<evidence type="ECO:0000259" key="2">
    <source>
        <dbReference type="Pfam" id="PF05699"/>
    </source>
</evidence>
<keyword evidence="4" id="KW-1185">Reference proteome</keyword>
<keyword evidence="1" id="KW-0812">Transmembrane</keyword>
<evidence type="ECO:0000313" key="3">
    <source>
        <dbReference type="EMBL" id="KNZ45758.1"/>
    </source>
</evidence>
<feature type="transmembrane region" description="Helical" evidence="1">
    <location>
        <begin position="159"/>
        <end position="187"/>
    </location>
</feature>
<keyword evidence="1" id="KW-1133">Transmembrane helix</keyword>
<dbReference type="InterPro" id="IPR008906">
    <property type="entry name" value="HATC_C_dom"/>
</dbReference>
<evidence type="ECO:0000256" key="1">
    <source>
        <dbReference type="SAM" id="Phobius"/>
    </source>
</evidence>
<comment type="caution">
    <text evidence="3">The sequence shown here is derived from an EMBL/GenBank/DDBJ whole genome shotgun (WGS) entry which is preliminary data.</text>
</comment>
<dbReference type="OrthoDB" id="1715602at2759"/>
<protein>
    <recommendedName>
        <fullName evidence="2">HAT C-terminal dimerisation domain-containing protein</fullName>
    </recommendedName>
</protein>
<dbReference type="VEuPathDB" id="FungiDB:VP01_7829g1"/>
<reference evidence="3 4" key="1">
    <citation type="submission" date="2015-08" db="EMBL/GenBank/DDBJ databases">
        <title>Next Generation Sequencing and Analysis of the Genome of Puccinia sorghi L Schw, the Causal Agent of Maize Common Rust.</title>
        <authorList>
            <person name="Rochi L."/>
            <person name="Burguener G."/>
            <person name="Darino M."/>
            <person name="Turjanski A."/>
            <person name="Kreff E."/>
            <person name="Dieguez M.J."/>
            <person name="Sacco F."/>
        </authorList>
    </citation>
    <scope>NUCLEOTIDE SEQUENCE [LARGE SCALE GENOMIC DNA]</scope>
    <source>
        <strain evidence="3 4">RO10H11247</strain>
    </source>
</reference>
<dbReference type="SUPFAM" id="SSF53098">
    <property type="entry name" value="Ribonuclease H-like"/>
    <property type="match status" value="1"/>
</dbReference>
<gene>
    <name evidence="3" type="ORF">VP01_7829g1</name>
</gene>
<proteinExistence type="predicted"/>
<feature type="domain" description="HAT C-terminal dimerisation" evidence="2">
    <location>
        <begin position="105"/>
        <end position="140"/>
    </location>
</feature>
<name>A0A0L6UB31_9BASI</name>
<dbReference type="Proteomes" id="UP000037035">
    <property type="component" value="Unassembled WGS sequence"/>
</dbReference>
<evidence type="ECO:0000313" key="4">
    <source>
        <dbReference type="Proteomes" id="UP000037035"/>
    </source>
</evidence>
<dbReference type="InterPro" id="IPR012337">
    <property type="entry name" value="RNaseH-like_sf"/>
</dbReference>
<dbReference type="Pfam" id="PF05699">
    <property type="entry name" value="Dimer_Tnp_hAT"/>
    <property type="match status" value="1"/>
</dbReference>